<dbReference type="EMBL" id="JAGGMR010000001">
    <property type="protein sequence ID" value="MBP2193549.1"/>
    <property type="molecule type" value="Genomic_DNA"/>
</dbReference>
<keyword evidence="3" id="KW-1185">Reference proteome</keyword>
<gene>
    <name evidence="2" type="ORF">BJ987_006450</name>
</gene>
<comment type="caution">
    <text evidence="2">The sequence shown here is derived from an EMBL/GenBank/DDBJ whole genome shotgun (WGS) entry which is preliminary data.</text>
</comment>
<accession>A0ABS4QPB4</accession>
<name>A0ABS4QPB4_9NOCA</name>
<organism evidence="2 3">
    <name type="scientific">Nocardia goodfellowii</name>
    <dbReference type="NCBI Taxonomy" id="882446"/>
    <lineage>
        <taxon>Bacteria</taxon>
        <taxon>Bacillati</taxon>
        <taxon>Actinomycetota</taxon>
        <taxon>Actinomycetes</taxon>
        <taxon>Mycobacteriales</taxon>
        <taxon>Nocardiaceae</taxon>
        <taxon>Nocardia</taxon>
    </lineage>
</organism>
<sequence length="258" mass="27146">MTNTALTRIAVAELTATLTTDFDVLTMLQSVARHARAGFEAYSAVVVLLDRRGAGEPAVHLVAESVRGGGPADPLLHSTGPGPSSARDGAVTMIGDIAAEENPRWTRYRQRALAAGLHGVRAFPVQAFDTPLGSLVVHTEEPWGDLRPNDFGQILADLAAVALSSGAAESRRAGAAETMAAVLGGTTVVSIAVGILAEYFESDIEQARERLLRLARAHGRTPIAHAREIIAAQRTSPRDPATSGALHEPPDLAPPRHI</sequence>
<protein>
    <submittedName>
        <fullName evidence="2">GAF domain-containing protein</fullName>
    </submittedName>
</protein>
<reference evidence="2 3" key="1">
    <citation type="submission" date="2021-03" db="EMBL/GenBank/DDBJ databases">
        <title>Sequencing the genomes of 1000 actinobacteria strains.</title>
        <authorList>
            <person name="Klenk H.-P."/>
        </authorList>
    </citation>
    <scope>NUCLEOTIDE SEQUENCE [LARGE SCALE GENOMIC DNA]</scope>
    <source>
        <strain evidence="2 3">DSM 45516</strain>
    </source>
</reference>
<dbReference type="RefSeq" id="WP_209896782.1">
    <property type="nucleotide sequence ID" value="NZ_JAGGMR010000001.1"/>
</dbReference>
<evidence type="ECO:0000256" key="1">
    <source>
        <dbReference type="SAM" id="MobiDB-lite"/>
    </source>
</evidence>
<evidence type="ECO:0000313" key="2">
    <source>
        <dbReference type="EMBL" id="MBP2193549.1"/>
    </source>
</evidence>
<proteinExistence type="predicted"/>
<feature type="region of interest" description="Disordered" evidence="1">
    <location>
        <begin position="230"/>
        <end position="258"/>
    </location>
</feature>
<dbReference type="SUPFAM" id="SSF55781">
    <property type="entry name" value="GAF domain-like"/>
    <property type="match status" value="1"/>
</dbReference>
<dbReference type="Gene3D" id="3.30.450.40">
    <property type="match status" value="1"/>
</dbReference>
<evidence type="ECO:0000313" key="3">
    <source>
        <dbReference type="Proteomes" id="UP001519325"/>
    </source>
</evidence>
<dbReference type="InterPro" id="IPR029016">
    <property type="entry name" value="GAF-like_dom_sf"/>
</dbReference>
<dbReference type="Proteomes" id="UP001519325">
    <property type="component" value="Unassembled WGS sequence"/>
</dbReference>